<dbReference type="InterPro" id="IPR012338">
    <property type="entry name" value="Beta-lactam/transpept-like"/>
</dbReference>
<proteinExistence type="predicted"/>
<dbReference type="Proteomes" id="UP000264589">
    <property type="component" value="Unassembled WGS sequence"/>
</dbReference>
<gene>
    <name evidence="2" type="ORF">DX908_02200</name>
</gene>
<evidence type="ECO:0000259" key="1">
    <source>
        <dbReference type="Pfam" id="PF00144"/>
    </source>
</evidence>
<protein>
    <submittedName>
        <fullName evidence="2">Class C beta-lactamase-related serine hydrolase</fullName>
    </submittedName>
</protein>
<sequence length="369" mass="37700">MTMSWRYGPIGALCLVLAACGGADAPADEPAEAEEDPVIVEVTSTAGRLPLALISTGWPDLETPILPEQLGMTAEGLADFRMAIASAVEARGAEGMTALLVRDGHVAAFVTAGNAPGGEALAGADTVWRSRVLAAPVITAGMLMLYDEGQFTLDEPAAYYLPEGRLGPVGSEEDSPTIAQIMTGDGTTGPDLKLQAEIIQNVSDTPVDVYLDERIFNQLGMTSMRLTEGAGGTFVLEASLRDMARFGQLLASGGGVGGARILDGATVSLMARDHLPDDRWALNSGLGEDMTPGVIGRGLGVAVLRSAGVTGPGATAGSYFSAGEGAFLLIDQGQGLMLVGLSEGAGGRDGDADIFRAAARAAYGAIAAD</sequence>
<dbReference type="PROSITE" id="PS51257">
    <property type="entry name" value="PROKAR_LIPOPROTEIN"/>
    <property type="match status" value="1"/>
</dbReference>
<reference evidence="2 3" key="1">
    <citation type="submission" date="2018-08" db="EMBL/GenBank/DDBJ databases">
        <title>Parvularcula sp. SM1705, isolated from surface water of the South Sea China.</title>
        <authorList>
            <person name="Sun L."/>
        </authorList>
    </citation>
    <scope>NUCLEOTIDE SEQUENCE [LARGE SCALE GENOMIC DNA]</scope>
    <source>
        <strain evidence="2 3">SM1705</strain>
    </source>
</reference>
<dbReference type="PANTHER" id="PTHR43283">
    <property type="entry name" value="BETA-LACTAMASE-RELATED"/>
    <property type="match status" value="1"/>
</dbReference>
<feature type="domain" description="Beta-lactamase-related" evidence="1">
    <location>
        <begin position="83"/>
        <end position="183"/>
    </location>
</feature>
<keyword evidence="2" id="KW-0378">Hydrolase</keyword>
<accession>A0A371RFH8</accession>
<dbReference type="EMBL" id="QUQO01000001">
    <property type="protein sequence ID" value="RFB04197.1"/>
    <property type="molecule type" value="Genomic_DNA"/>
</dbReference>
<dbReference type="InParanoid" id="A0A371RFH8"/>
<dbReference type="SUPFAM" id="SSF56601">
    <property type="entry name" value="beta-lactamase/transpeptidase-like"/>
    <property type="match status" value="1"/>
</dbReference>
<dbReference type="AlphaFoldDB" id="A0A371RFH8"/>
<evidence type="ECO:0000313" key="3">
    <source>
        <dbReference type="Proteomes" id="UP000264589"/>
    </source>
</evidence>
<dbReference type="Gene3D" id="3.40.710.10">
    <property type="entry name" value="DD-peptidase/beta-lactamase superfamily"/>
    <property type="match status" value="2"/>
</dbReference>
<organism evidence="2 3">
    <name type="scientific">Parvularcula marina</name>
    <dbReference type="NCBI Taxonomy" id="2292771"/>
    <lineage>
        <taxon>Bacteria</taxon>
        <taxon>Pseudomonadati</taxon>
        <taxon>Pseudomonadota</taxon>
        <taxon>Alphaproteobacteria</taxon>
        <taxon>Parvularculales</taxon>
        <taxon>Parvularculaceae</taxon>
        <taxon>Parvularcula</taxon>
    </lineage>
</organism>
<keyword evidence="3" id="KW-1185">Reference proteome</keyword>
<dbReference type="InterPro" id="IPR050789">
    <property type="entry name" value="Diverse_Enzym_Activities"/>
</dbReference>
<dbReference type="InterPro" id="IPR001466">
    <property type="entry name" value="Beta-lactam-related"/>
</dbReference>
<name>A0A371RFH8_9PROT</name>
<dbReference type="GO" id="GO:0016787">
    <property type="term" value="F:hydrolase activity"/>
    <property type="evidence" value="ECO:0007669"/>
    <property type="project" value="UniProtKB-KW"/>
</dbReference>
<evidence type="ECO:0000313" key="2">
    <source>
        <dbReference type="EMBL" id="RFB04197.1"/>
    </source>
</evidence>
<dbReference type="Pfam" id="PF00144">
    <property type="entry name" value="Beta-lactamase"/>
    <property type="match status" value="1"/>
</dbReference>
<comment type="caution">
    <text evidence="2">The sequence shown here is derived from an EMBL/GenBank/DDBJ whole genome shotgun (WGS) entry which is preliminary data.</text>
</comment>